<dbReference type="EMBL" id="ML210210">
    <property type="protein sequence ID" value="TFK23857.1"/>
    <property type="molecule type" value="Genomic_DNA"/>
</dbReference>
<protein>
    <submittedName>
        <fullName evidence="1">Uncharacterized protein</fullName>
    </submittedName>
</protein>
<proteinExistence type="predicted"/>
<dbReference type="AlphaFoldDB" id="A0A5C3KU88"/>
<evidence type="ECO:0000313" key="1">
    <source>
        <dbReference type="EMBL" id="TFK23857.1"/>
    </source>
</evidence>
<organism evidence="1 2">
    <name type="scientific">Coprinopsis marcescibilis</name>
    <name type="common">Agaric fungus</name>
    <name type="synonym">Psathyrella marcescibilis</name>
    <dbReference type="NCBI Taxonomy" id="230819"/>
    <lineage>
        <taxon>Eukaryota</taxon>
        <taxon>Fungi</taxon>
        <taxon>Dikarya</taxon>
        <taxon>Basidiomycota</taxon>
        <taxon>Agaricomycotina</taxon>
        <taxon>Agaricomycetes</taxon>
        <taxon>Agaricomycetidae</taxon>
        <taxon>Agaricales</taxon>
        <taxon>Agaricineae</taxon>
        <taxon>Psathyrellaceae</taxon>
        <taxon>Coprinopsis</taxon>
    </lineage>
</organism>
<dbReference type="STRING" id="230819.A0A5C3KU88"/>
<reference evidence="1 2" key="1">
    <citation type="journal article" date="2019" name="Nat. Ecol. Evol.">
        <title>Megaphylogeny resolves global patterns of mushroom evolution.</title>
        <authorList>
            <person name="Varga T."/>
            <person name="Krizsan K."/>
            <person name="Foldi C."/>
            <person name="Dima B."/>
            <person name="Sanchez-Garcia M."/>
            <person name="Sanchez-Ramirez S."/>
            <person name="Szollosi G.J."/>
            <person name="Szarkandi J.G."/>
            <person name="Papp V."/>
            <person name="Albert L."/>
            <person name="Andreopoulos W."/>
            <person name="Angelini C."/>
            <person name="Antonin V."/>
            <person name="Barry K.W."/>
            <person name="Bougher N.L."/>
            <person name="Buchanan P."/>
            <person name="Buyck B."/>
            <person name="Bense V."/>
            <person name="Catcheside P."/>
            <person name="Chovatia M."/>
            <person name="Cooper J."/>
            <person name="Damon W."/>
            <person name="Desjardin D."/>
            <person name="Finy P."/>
            <person name="Geml J."/>
            <person name="Haridas S."/>
            <person name="Hughes K."/>
            <person name="Justo A."/>
            <person name="Karasinski D."/>
            <person name="Kautmanova I."/>
            <person name="Kiss B."/>
            <person name="Kocsube S."/>
            <person name="Kotiranta H."/>
            <person name="LaButti K.M."/>
            <person name="Lechner B.E."/>
            <person name="Liimatainen K."/>
            <person name="Lipzen A."/>
            <person name="Lukacs Z."/>
            <person name="Mihaltcheva S."/>
            <person name="Morgado L.N."/>
            <person name="Niskanen T."/>
            <person name="Noordeloos M.E."/>
            <person name="Ohm R.A."/>
            <person name="Ortiz-Santana B."/>
            <person name="Ovrebo C."/>
            <person name="Racz N."/>
            <person name="Riley R."/>
            <person name="Savchenko A."/>
            <person name="Shiryaev A."/>
            <person name="Soop K."/>
            <person name="Spirin V."/>
            <person name="Szebenyi C."/>
            <person name="Tomsovsky M."/>
            <person name="Tulloss R.E."/>
            <person name="Uehling J."/>
            <person name="Grigoriev I.V."/>
            <person name="Vagvolgyi C."/>
            <person name="Papp T."/>
            <person name="Martin F.M."/>
            <person name="Miettinen O."/>
            <person name="Hibbett D.S."/>
            <person name="Nagy L.G."/>
        </authorList>
    </citation>
    <scope>NUCLEOTIDE SEQUENCE [LARGE SCALE GENOMIC DNA]</scope>
    <source>
        <strain evidence="1 2">CBS 121175</strain>
    </source>
</reference>
<gene>
    <name evidence="1" type="ORF">FA15DRAFT_593413</name>
</gene>
<name>A0A5C3KU88_COPMA</name>
<accession>A0A5C3KU88</accession>
<keyword evidence="2" id="KW-1185">Reference proteome</keyword>
<sequence length="114" mass="13008">MIHTNPQTILHITSNLNTLIDAPPQTKSEAVLIAALSELKVENENLKHCLIELQATNILNETYCNKLRMQLAGKEEKATRKGEKRGKLMGDGLPHMLTDDEFYERVVEFTEWQC</sequence>
<dbReference type="Proteomes" id="UP000307440">
    <property type="component" value="Unassembled WGS sequence"/>
</dbReference>
<dbReference type="OrthoDB" id="3269232at2759"/>
<evidence type="ECO:0000313" key="2">
    <source>
        <dbReference type="Proteomes" id="UP000307440"/>
    </source>
</evidence>